<dbReference type="InterPro" id="IPR001486">
    <property type="entry name" value="Hemoglobin_trunc"/>
</dbReference>
<keyword evidence="6" id="KW-1185">Reference proteome</keyword>
<evidence type="ECO:0000256" key="2">
    <source>
        <dbReference type="ARBA" id="ARBA00022617"/>
    </source>
</evidence>
<dbReference type="CDD" id="cd00454">
    <property type="entry name" value="TrHb1_N"/>
    <property type="match status" value="1"/>
</dbReference>
<comment type="caution">
    <text evidence="5">The sequence shown here is derived from an EMBL/GenBank/DDBJ whole genome shotgun (WGS) entry which is preliminary data.</text>
</comment>
<dbReference type="GO" id="GO:0019825">
    <property type="term" value="F:oxygen binding"/>
    <property type="evidence" value="ECO:0007669"/>
    <property type="project" value="InterPro"/>
</dbReference>
<keyword evidence="2" id="KW-0349">Heme</keyword>
<keyword evidence="3" id="KW-0479">Metal-binding</keyword>
<dbReference type="SUPFAM" id="SSF46458">
    <property type="entry name" value="Globin-like"/>
    <property type="match status" value="1"/>
</dbReference>
<organism evidence="5 6">
    <name type="scientific">Lentibacillus cibarius</name>
    <dbReference type="NCBI Taxonomy" id="2583219"/>
    <lineage>
        <taxon>Bacteria</taxon>
        <taxon>Bacillati</taxon>
        <taxon>Bacillota</taxon>
        <taxon>Bacilli</taxon>
        <taxon>Bacillales</taxon>
        <taxon>Bacillaceae</taxon>
        <taxon>Lentibacillus</taxon>
    </lineage>
</organism>
<evidence type="ECO:0000256" key="3">
    <source>
        <dbReference type="ARBA" id="ARBA00022723"/>
    </source>
</evidence>
<name>A0A549YIP1_9BACI</name>
<evidence type="ECO:0000313" key="5">
    <source>
        <dbReference type="EMBL" id="TRM11756.1"/>
    </source>
</evidence>
<evidence type="ECO:0000256" key="1">
    <source>
        <dbReference type="ARBA" id="ARBA00022448"/>
    </source>
</evidence>
<protein>
    <submittedName>
        <fullName evidence="5">Group 1 truncated hemoglobin</fullName>
    </submittedName>
</protein>
<dbReference type="Gene3D" id="1.10.490.10">
    <property type="entry name" value="Globins"/>
    <property type="match status" value="1"/>
</dbReference>
<proteinExistence type="predicted"/>
<dbReference type="GO" id="GO:0046872">
    <property type="term" value="F:metal ion binding"/>
    <property type="evidence" value="ECO:0007669"/>
    <property type="project" value="UniProtKB-KW"/>
</dbReference>
<gene>
    <name evidence="5" type="ORF">FH966_08730</name>
</gene>
<evidence type="ECO:0000256" key="4">
    <source>
        <dbReference type="ARBA" id="ARBA00023004"/>
    </source>
</evidence>
<accession>A0A549YIP1</accession>
<dbReference type="EMBL" id="VJMZ01000001">
    <property type="protein sequence ID" value="TRM11756.1"/>
    <property type="molecule type" value="Genomic_DNA"/>
</dbReference>
<reference evidence="5 6" key="1">
    <citation type="submission" date="2019-07" db="EMBL/GenBank/DDBJ databases">
        <title>Genomic analysis of Lentibacillus sp. NKC851-2.</title>
        <authorList>
            <person name="Oh Y.J."/>
        </authorList>
    </citation>
    <scope>NUCLEOTIDE SEQUENCE [LARGE SCALE GENOMIC DNA]</scope>
    <source>
        <strain evidence="5 6">NKC851-2</strain>
    </source>
</reference>
<keyword evidence="1" id="KW-0813">Transport</keyword>
<dbReference type="Proteomes" id="UP000319280">
    <property type="component" value="Unassembled WGS sequence"/>
</dbReference>
<dbReference type="AlphaFoldDB" id="A0A549YIP1"/>
<dbReference type="GO" id="GO:0020037">
    <property type="term" value="F:heme binding"/>
    <property type="evidence" value="ECO:0007669"/>
    <property type="project" value="InterPro"/>
</dbReference>
<dbReference type="InterPro" id="IPR009050">
    <property type="entry name" value="Globin-like_sf"/>
</dbReference>
<dbReference type="Pfam" id="PF01152">
    <property type="entry name" value="Bac_globin"/>
    <property type="match status" value="1"/>
</dbReference>
<keyword evidence="4" id="KW-0408">Iron</keyword>
<dbReference type="RefSeq" id="WP_142790839.1">
    <property type="nucleotide sequence ID" value="NZ_VJMZ01000001.1"/>
</dbReference>
<sequence>MSEKSLYERLGGIYSIAAVTDHFIDSLAEDPVVGKNTSNAFLKDWYENKSWRTPGFKVLNTLWICEKAGGPQEYVSTVSNDDSLDLEPTHYDMKLTAEEFDAAGEVLANSLDHFGVPEREKNEVLEAFVAHKEEVISGTIKS</sequence>
<evidence type="ECO:0000313" key="6">
    <source>
        <dbReference type="Proteomes" id="UP000319280"/>
    </source>
</evidence>
<dbReference type="InterPro" id="IPR012292">
    <property type="entry name" value="Globin/Proto"/>
</dbReference>